<feature type="signal peptide" evidence="1">
    <location>
        <begin position="1"/>
        <end position="18"/>
    </location>
</feature>
<feature type="chain" id="PRO_5012786688" evidence="1">
    <location>
        <begin position="19"/>
        <end position="197"/>
    </location>
</feature>
<reference evidence="2 3" key="1">
    <citation type="submission" date="2017-09" db="EMBL/GenBank/DDBJ databases">
        <authorList>
            <person name="Ehlers B."/>
            <person name="Leendertz F.H."/>
        </authorList>
    </citation>
    <scope>NUCLEOTIDE SEQUENCE [LARGE SCALE GENOMIC DNA]</scope>
    <source>
        <strain evidence="2 3">DSM 18289</strain>
    </source>
</reference>
<keyword evidence="1" id="KW-0732">Signal</keyword>
<sequence length="197" mass="21522">MGSLALAAMGLLPMEAMAFGAAGSSMRVLEQTSSPAGHIYYCSNQPEACLRYGKGIVKLTPATWQTLVTINAHVNQQIKPVDDGPIDNWQPYVTQGDCEDYALTKQRELLRAGWPSDSLLITTAYLPDGVYHAVLVVRTDRGEFILDNLNPSILPWQQVSYRWNKRQAVGNPQVWLRIAGAPKSKSGGPVAGLRGLN</sequence>
<evidence type="ECO:0000256" key="1">
    <source>
        <dbReference type="SAM" id="SignalP"/>
    </source>
</evidence>
<dbReference type="InterPro" id="IPR010319">
    <property type="entry name" value="Transglutaminase-like_Cys_pept"/>
</dbReference>
<organism evidence="2 3">
    <name type="scientific">Cohaesibacter gelatinilyticus</name>
    <dbReference type="NCBI Taxonomy" id="372072"/>
    <lineage>
        <taxon>Bacteria</taxon>
        <taxon>Pseudomonadati</taxon>
        <taxon>Pseudomonadota</taxon>
        <taxon>Alphaproteobacteria</taxon>
        <taxon>Hyphomicrobiales</taxon>
        <taxon>Cohaesibacteraceae</taxon>
    </lineage>
</organism>
<dbReference type="Pfam" id="PF06035">
    <property type="entry name" value="Peptidase_C93"/>
    <property type="match status" value="1"/>
</dbReference>
<dbReference type="RefSeq" id="WP_097151893.1">
    <property type="nucleotide sequence ID" value="NZ_OBEL01000001.1"/>
</dbReference>
<dbReference type="Proteomes" id="UP000219439">
    <property type="component" value="Unassembled WGS sequence"/>
</dbReference>
<evidence type="ECO:0000313" key="2">
    <source>
        <dbReference type="EMBL" id="SNZ06926.1"/>
    </source>
</evidence>
<evidence type="ECO:0000313" key="3">
    <source>
        <dbReference type="Proteomes" id="UP000219439"/>
    </source>
</evidence>
<dbReference type="PANTHER" id="PTHR39327">
    <property type="match status" value="1"/>
</dbReference>
<name>A0A285NGB5_9HYPH</name>
<gene>
    <name evidence="2" type="ORF">SAMN06265368_0586</name>
</gene>
<dbReference type="OrthoDB" id="7206808at2"/>
<keyword evidence="3" id="KW-1185">Reference proteome</keyword>
<dbReference type="AlphaFoldDB" id="A0A285NGB5"/>
<dbReference type="Gene3D" id="3.10.620.30">
    <property type="match status" value="1"/>
</dbReference>
<protein>
    <submittedName>
        <fullName evidence="2">Predicted transglutaminase-like cysteine proteinase</fullName>
    </submittedName>
</protein>
<dbReference type="EMBL" id="OBEL01000001">
    <property type="protein sequence ID" value="SNZ06926.1"/>
    <property type="molecule type" value="Genomic_DNA"/>
</dbReference>
<dbReference type="PANTHER" id="PTHR39327:SF1">
    <property type="entry name" value="BLR5470 PROTEIN"/>
    <property type="match status" value="1"/>
</dbReference>
<proteinExistence type="predicted"/>
<accession>A0A285NGB5</accession>